<feature type="region of interest" description="Disordered" evidence="1">
    <location>
        <begin position="125"/>
        <end position="179"/>
    </location>
</feature>
<evidence type="ECO:0000313" key="3">
    <source>
        <dbReference type="Proteomes" id="UP001355207"/>
    </source>
</evidence>
<dbReference type="Proteomes" id="UP001355207">
    <property type="component" value="Chromosome 10"/>
</dbReference>
<protein>
    <recommendedName>
        <fullName evidence="4">Stc1 domain-containing protein</fullName>
    </recommendedName>
</protein>
<evidence type="ECO:0000313" key="2">
    <source>
        <dbReference type="EMBL" id="WWC92198.1"/>
    </source>
</evidence>
<gene>
    <name evidence="2" type="ORF">L201_007152</name>
</gene>
<evidence type="ECO:0000256" key="1">
    <source>
        <dbReference type="SAM" id="MobiDB-lite"/>
    </source>
</evidence>
<dbReference type="RefSeq" id="XP_066078960.1">
    <property type="nucleotide sequence ID" value="XM_066222863.1"/>
</dbReference>
<keyword evidence="3" id="KW-1185">Reference proteome</keyword>
<proteinExistence type="predicted"/>
<dbReference type="EMBL" id="CP144107">
    <property type="protein sequence ID" value="WWC92198.1"/>
    <property type="molecule type" value="Genomic_DNA"/>
</dbReference>
<feature type="compositionally biased region" description="Polar residues" evidence="1">
    <location>
        <begin position="125"/>
        <end position="135"/>
    </location>
</feature>
<dbReference type="GeneID" id="91097821"/>
<sequence>MSSSHAHQDDTLYRTKVSEGIFLPLQKSYDSFNWVSFEEKGHLKYVALLSKGCSNCRSDCVISHTKEAGSNGTLLDVSTACTKCSRMKRKCDFTKRHLRAVLEFQGSGSMTDLRTIDARARCQTDRNTVSDNNASKPEPHYTDYGISPSGIPTDRTVTSGPVTAVSEEGSSNAPLDDGNPWNRMVNIIYGLKDE</sequence>
<evidence type="ECO:0008006" key="4">
    <source>
        <dbReference type="Google" id="ProtNLM"/>
    </source>
</evidence>
<reference evidence="2 3" key="1">
    <citation type="submission" date="2024-01" db="EMBL/GenBank/DDBJ databases">
        <title>Comparative genomics of Cryptococcus and Kwoniella reveals pathogenesis evolution and contrasting modes of karyotype evolution via chromosome fusion or intercentromeric recombination.</title>
        <authorList>
            <person name="Coelho M.A."/>
            <person name="David-Palma M."/>
            <person name="Shea T."/>
            <person name="Bowers K."/>
            <person name="McGinley-Smith S."/>
            <person name="Mohammad A.W."/>
            <person name="Gnirke A."/>
            <person name="Yurkov A.M."/>
            <person name="Nowrousian M."/>
            <person name="Sun S."/>
            <person name="Cuomo C.A."/>
            <person name="Heitman J."/>
        </authorList>
    </citation>
    <scope>NUCLEOTIDE SEQUENCE [LARGE SCALE GENOMIC DNA]</scope>
    <source>
        <strain evidence="2 3">CBS 6074</strain>
    </source>
</reference>
<organism evidence="2 3">
    <name type="scientific">Kwoniella dendrophila CBS 6074</name>
    <dbReference type="NCBI Taxonomy" id="1295534"/>
    <lineage>
        <taxon>Eukaryota</taxon>
        <taxon>Fungi</taxon>
        <taxon>Dikarya</taxon>
        <taxon>Basidiomycota</taxon>
        <taxon>Agaricomycotina</taxon>
        <taxon>Tremellomycetes</taxon>
        <taxon>Tremellales</taxon>
        <taxon>Cryptococcaceae</taxon>
        <taxon>Kwoniella</taxon>
    </lineage>
</organism>
<name>A0AAX4K4U1_9TREE</name>
<dbReference type="AlphaFoldDB" id="A0AAX4K4U1"/>
<accession>A0AAX4K4U1</accession>